<evidence type="ECO:0000313" key="1">
    <source>
        <dbReference type="EMBL" id="AVK77250.1"/>
    </source>
</evidence>
<protein>
    <submittedName>
        <fullName evidence="1">Uncharacterized protein</fullName>
    </submittedName>
</protein>
<dbReference type="GeneID" id="36841705"/>
<organism evidence="1">
    <name type="scientific">Pandoravirus macleodensis</name>
    <dbReference type="NCBI Taxonomy" id="2107707"/>
    <lineage>
        <taxon>Viruses</taxon>
        <taxon>Pandoravirus</taxon>
    </lineage>
</organism>
<dbReference type="KEGG" id="vg:36841705"/>
<proteinExistence type="predicted"/>
<name>A0A2U7UG00_9VIRU</name>
<dbReference type="Proteomes" id="UP000249758">
    <property type="component" value="Segment"/>
</dbReference>
<accession>A0A2U7UG00</accession>
<dbReference type="RefSeq" id="YP_009481246.1">
    <property type="nucleotide sequence ID" value="NC_037665.1"/>
</dbReference>
<sequence length="379" mass="41014">MESDGVVFRAHTNRPRASGPLLVAVPDTEKDALDSGYESSLPDDIQYTIMEQFVARDPRTALRLASASSHQAAMLETLRDRLADGDLVSQRHIDSPSTAADHVRASLALGRHSGHVDQRATLAGIAQCLMEAFARLLFDEAEPMYERLPGTPDPAHVVERIGGDPRLGTVLDRVAAWYAWITTAYNDPFAGQPPDPISWLIDIDPDLAGHGGGGHFDMDAVDVWRRSMLDPVTVIAIGSQETDEEPGDSDGVDDVAGNIDNTIPLWVFSGSDGARRLAALLGGLVAPSDLVSWQRSHDDGRVRAILESADARARLMDNIDDAVEARLEGPCADPSGTGRLRLPPFTWLFDMRLFLVAVPDAMVLMASLWSPVIEGDLLA</sequence>
<gene>
    <name evidence="1" type="ORF">pmac_cds_562</name>
</gene>
<reference evidence="1" key="1">
    <citation type="journal article" date="2018" name="Nat. Commun.">
        <title>Diversity and evolution of the emerging Pandoraviridae family.</title>
        <authorList>
            <person name="Legendre M."/>
            <person name="Fabre E."/>
            <person name="Poirot O."/>
            <person name="Jeudy S."/>
            <person name="Lartigue A."/>
            <person name="Alempic J.M."/>
            <person name="Beucher L."/>
            <person name="Philippe N."/>
            <person name="Bertaux L."/>
            <person name="Christo-Foroux E."/>
            <person name="Labadie K."/>
            <person name="Coute Y."/>
            <person name="Abergel C."/>
            <person name="Claverie J.M."/>
        </authorList>
    </citation>
    <scope>NUCLEOTIDE SEQUENCE [LARGE SCALE GENOMIC DNA]</scope>
    <source>
        <strain evidence="1">Macleodensis</strain>
    </source>
</reference>
<dbReference type="EMBL" id="MG011691">
    <property type="protein sequence ID" value="AVK77250.1"/>
    <property type="molecule type" value="Genomic_DNA"/>
</dbReference>